<dbReference type="InterPro" id="IPR027948">
    <property type="entry name" value="DUF4436"/>
</dbReference>
<keyword evidence="3" id="KW-1185">Reference proteome</keyword>
<protein>
    <submittedName>
        <fullName evidence="2">DUF4436 family protein</fullName>
    </submittedName>
</protein>
<gene>
    <name evidence="2" type="ORF">ACFFH7_06745</name>
</gene>
<evidence type="ECO:0000313" key="3">
    <source>
        <dbReference type="Proteomes" id="UP001589810"/>
    </source>
</evidence>
<feature type="transmembrane region" description="Helical" evidence="1">
    <location>
        <begin position="243"/>
        <end position="266"/>
    </location>
</feature>
<comment type="caution">
    <text evidence="2">The sequence shown here is derived from an EMBL/GenBank/DDBJ whole genome shotgun (WGS) entry which is preliminary data.</text>
</comment>
<name>A0ABV6MLJ9_9PSEU</name>
<keyword evidence="1" id="KW-0812">Transmembrane</keyword>
<sequence length="275" mass="29538">MRTVQLVAVGVAIAVLATGGIIAFRLDTGTRKLDYIAGSNDPNRVELDVTLQRVDVTGRELDLRIVPILYGNLADGTDAVPARDLEIDTSSLTTGLLRFKAHDRVSLQDVRMGVDEGLVSSYPFDSYAATIGFFVTAGDQNVPVSLRFRSYDALFTAELTDAAWPTGQLKANVLAGRTFSSSVLAWFLMVAMWALALSVLGAALTIVSKKMGLVWPAMGWMAATLFALVGFRNAAPGSPPIGALIDYGAFFWAELLTTASLVYVTVNGIRRARLT</sequence>
<accession>A0ABV6MLJ9</accession>
<evidence type="ECO:0000313" key="2">
    <source>
        <dbReference type="EMBL" id="MFC0541173.1"/>
    </source>
</evidence>
<dbReference type="Proteomes" id="UP001589810">
    <property type="component" value="Unassembled WGS sequence"/>
</dbReference>
<proteinExistence type="predicted"/>
<dbReference type="Pfam" id="PF14494">
    <property type="entry name" value="DUF4436"/>
    <property type="match status" value="1"/>
</dbReference>
<organism evidence="2 3">
    <name type="scientific">Kutzneria chonburiensis</name>
    <dbReference type="NCBI Taxonomy" id="1483604"/>
    <lineage>
        <taxon>Bacteria</taxon>
        <taxon>Bacillati</taxon>
        <taxon>Actinomycetota</taxon>
        <taxon>Actinomycetes</taxon>
        <taxon>Pseudonocardiales</taxon>
        <taxon>Pseudonocardiaceae</taxon>
        <taxon>Kutzneria</taxon>
    </lineage>
</organism>
<reference evidence="2 3" key="1">
    <citation type="submission" date="2024-09" db="EMBL/GenBank/DDBJ databases">
        <authorList>
            <person name="Sun Q."/>
            <person name="Mori K."/>
        </authorList>
    </citation>
    <scope>NUCLEOTIDE SEQUENCE [LARGE SCALE GENOMIC DNA]</scope>
    <source>
        <strain evidence="2 3">TBRC 1432</strain>
    </source>
</reference>
<feature type="transmembrane region" description="Helical" evidence="1">
    <location>
        <begin position="183"/>
        <end position="207"/>
    </location>
</feature>
<feature type="transmembrane region" description="Helical" evidence="1">
    <location>
        <begin position="6"/>
        <end position="26"/>
    </location>
</feature>
<dbReference type="RefSeq" id="WP_273940009.1">
    <property type="nucleotide sequence ID" value="NZ_CP097263.1"/>
</dbReference>
<keyword evidence="1" id="KW-1133">Transmembrane helix</keyword>
<dbReference type="EMBL" id="JBHLUD010000001">
    <property type="protein sequence ID" value="MFC0541173.1"/>
    <property type="molecule type" value="Genomic_DNA"/>
</dbReference>
<evidence type="ECO:0000256" key="1">
    <source>
        <dbReference type="SAM" id="Phobius"/>
    </source>
</evidence>
<keyword evidence="1" id="KW-0472">Membrane</keyword>
<feature type="transmembrane region" description="Helical" evidence="1">
    <location>
        <begin position="213"/>
        <end position="231"/>
    </location>
</feature>